<protein>
    <submittedName>
        <fullName evidence="1">Uncharacterized protein</fullName>
    </submittedName>
</protein>
<sequence length="64" mass="7363">MVIIVSPGGSEWGIVIGRFYSYAPHRCCWMWRYILWLNQASSSAAWVVATTAWEEDLQAKGEKR</sequence>
<dbReference type="AlphaFoldDB" id="A0A951PQE6"/>
<organism evidence="1 2">
    <name type="scientific">Symplocastrum torsivum CPER-KK1</name>
    <dbReference type="NCBI Taxonomy" id="450513"/>
    <lineage>
        <taxon>Bacteria</taxon>
        <taxon>Bacillati</taxon>
        <taxon>Cyanobacteriota</taxon>
        <taxon>Cyanophyceae</taxon>
        <taxon>Oscillatoriophycideae</taxon>
        <taxon>Oscillatoriales</taxon>
        <taxon>Microcoleaceae</taxon>
        <taxon>Symplocastrum</taxon>
    </lineage>
</organism>
<dbReference type="Proteomes" id="UP000753908">
    <property type="component" value="Unassembled WGS sequence"/>
</dbReference>
<reference evidence="1" key="1">
    <citation type="submission" date="2021-05" db="EMBL/GenBank/DDBJ databases">
        <authorList>
            <person name="Pietrasiak N."/>
            <person name="Ward R."/>
            <person name="Stajich J.E."/>
            <person name="Kurbessoian T."/>
        </authorList>
    </citation>
    <scope>NUCLEOTIDE SEQUENCE</scope>
    <source>
        <strain evidence="1">CPER-KK1</strain>
    </source>
</reference>
<proteinExistence type="predicted"/>
<dbReference type="EMBL" id="JAHHIF010000059">
    <property type="protein sequence ID" value="MBW4548320.1"/>
    <property type="molecule type" value="Genomic_DNA"/>
</dbReference>
<name>A0A951PQE6_9CYAN</name>
<evidence type="ECO:0000313" key="2">
    <source>
        <dbReference type="Proteomes" id="UP000753908"/>
    </source>
</evidence>
<accession>A0A951PQE6</accession>
<reference evidence="1" key="2">
    <citation type="journal article" date="2022" name="Microbiol. Resour. Announc.">
        <title>Metagenome Sequencing to Explore Phylogenomics of Terrestrial Cyanobacteria.</title>
        <authorList>
            <person name="Ward R.D."/>
            <person name="Stajich J.E."/>
            <person name="Johansen J.R."/>
            <person name="Huntemann M."/>
            <person name="Clum A."/>
            <person name="Foster B."/>
            <person name="Foster B."/>
            <person name="Roux S."/>
            <person name="Palaniappan K."/>
            <person name="Varghese N."/>
            <person name="Mukherjee S."/>
            <person name="Reddy T.B.K."/>
            <person name="Daum C."/>
            <person name="Copeland A."/>
            <person name="Chen I.A."/>
            <person name="Ivanova N.N."/>
            <person name="Kyrpides N.C."/>
            <person name="Shapiro N."/>
            <person name="Eloe-Fadrosh E.A."/>
            <person name="Pietrasiak N."/>
        </authorList>
    </citation>
    <scope>NUCLEOTIDE SEQUENCE</scope>
    <source>
        <strain evidence="1">CPER-KK1</strain>
    </source>
</reference>
<comment type="caution">
    <text evidence="1">The sequence shown here is derived from an EMBL/GenBank/DDBJ whole genome shotgun (WGS) entry which is preliminary data.</text>
</comment>
<evidence type="ECO:0000313" key="1">
    <source>
        <dbReference type="EMBL" id="MBW4548320.1"/>
    </source>
</evidence>
<gene>
    <name evidence="1" type="ORF">KME25_28350</name>
</gene>